<evidence type="ECO:0000256" key="18">
    <source>
        <dbReference type="RuleBase" id="RU003938"/>
    </source>
</evidence>
<dbReference type="EC" id="2.7.7.41" evidence="6 18"/>
<comment type="pathway">
    <text evidence="4">Lipid metabolism.</text>
</comment>
<keyword evidence="14" id="KW-0443">Lipid metabolism</keyword>
<evidence type="ECO:0000256" key="17">
    <source>
        <dbReference type="ARBA" id="ARBA00023264"/>
    </source>
</evidence>
<dbReference type="EMBL" id="CP038013">
    <property type="protein sequence ID" value="QBQ07910.1"/>
    <property type="molecule type" value="Genomic_DNA"/>
</dbReference>
<feature type="transmembrane region" description="Helical" evidence="20">
    <location>
        <begin position="197"/>
        <end position="219"/>
    </location>
</feature>
<evidence type="ECO:0000256" key="11">
    <source>
        <dbReference type="ARBA" id="ARBA00022692"/>
    </source>
</evidence>
<evidence type="ECO:0000256" key="13">
    <source>
        <dbReference type="ARBA" id="ARBA00022989"/>
    </source>
</evidence>
<evidence type="ECO:0000256" key="8">
    <source>
        <dbReference type="ARBA" id="ARBA00022475"/>
    </source>
</evidence>
<dbReference type="PANTHER" id="PTHR46382">
    <property type="entry name" value="PHOSPHATIDATE CYTIDYLYLTRANSFERASE"/>
    <property type="match status" value="1"/>
</dbReference>
<evidence type="ECO:0000256" key="6">
    <source>
        <dbReference type="ARBA" id="ARBA00012487"/>
    </source>
</evidence>
<feature type="region of interest" description="Disordered" evidence="19">
    <location>
        <begin position="1"/>
        <end position="20"/>
    </location>
</feature>
<keyword evidence="16" id="KW-0594">Phospholipid biosynthesis</keyword>
<feature type="transmembrane region" description="Helical" evidence="20">
    <location>
        <begin position="36"/>
        <end position="59"/>
    </location>
</feature>
<feature type="transmembrane region" description="Helical" evidence="20">
    <location>
        <begin position="96"/>
        <end position="116"/>
    </location>
</feature>
<keyword evidence="8" id="KW-1003">Cell membrane</keyword>
<feature type="transmembrane region" description="Helical" evidence="20">
    <location>
        <begin position="328"/>
        <end position="349"/>
    </location>
</feature>
<dbReference type="GO" id="GO:0016024">
    <property type="term" value="P:CDP-diacylglycerol biosynthetic process"/>
    <property type="evidence" value="ECO:0007669"/>
    <property type="project" value="UniProtKB-UniPathway"/>
</dbReference>
<evidence type="ECO:0000256" key="9">
    <source>
        <dbReference type="ARBA" id="ARBA00022516"/>
    </source>
</evidence>
<keyword evidence="9" id="KW-0444">Lipid biosynthesis</keyword>
<feature type="compositionally biased region" description="Polar residues" evidence="19">
    <location>
        <begin position="1"/>
        <end position="14"/>
    </location>
</feature>
<sequence>MQNKSIDQNNTNENNSKKRVNHFKTQEGKATFRTRLISSVVLLLILALYITSGALYTYLNEVSNFIIWSYLSIIFTMIICAFGSYEINKATGFKKWYYQVILISLALVLYIFPITTKLYNFSFYLEMNLYSWLQPWHFALFLSLSTLIYVILGAIEYKNIAIKNTLINLLFNFIIIIAMKTYSIVSLDLLDSKTPMFSFNTILWIWVMIILGDSFAYIGGMSWGKTKLAPKISPKKSWEGAGFGLTIAFLFGIGYVAIFYFIPSLNSFKPLNVGIESLNKPIIEFLIYVLLAAIFPIIGLFGDLAFSWVKRVVNIKDYSNLIPGHGGVLDRLDSIIISLFVLFFIVISIG</sequence>
<name>A0A4P7AK24_9MOLU</name>
<evidence type="ECO:0000256" key="20">
    <source>
        <dbReference type="SAM" id="Phobius"/>
    </source>
</evidence>
<dbReference type="AlphaFoldDB" id="A0A4P7AK24"/>
<feature type="transmembrane region" description="Helical" evidence="20">
    <location>
        <begin position="167"/>
        <end position="185"/>
    </location>
</feature>
<keyword evidence="12 18" id="KW-0548">Nucleotidyltransferase</keyword>
<dbReference type="InterPro" id="IPR000374">
    <property type="entry name" value="PC_trans"/>
</dbReference>
<evidence type="ECO:0000256" key="15">
    <source>
        <dbReference type="ARBA" id="ARBA00023136"/>
    </source>
</evidence>
<dbReference type="KEGG" id="sgq:SGLAD_v1c07110"/>
<proteinExistence type="inferred from homology"/>
<keyword evidence="11 18" id="KW-0812">Transmembrane</keyword>
<evidence type="ECO:0000256" key="12">
    <source>
        <dbReference type="ARBA" id="ARBA00022695"/>
    </source>
</evidence>
<dbReference type="Pfam" id="PF01148">
    <property type="entry name" value="CTP_transf_1"/>
    <property type="match status" value="1"/>
</dbReference>
<feature type="transmembrane region" description="Helical" evidence="20">
    <location>
        <begin position="65"/>
        <end position="84"/>
    </location>
</feature>
<comment type="catalytic activity">
    <reaction evidence="1 18">
        <text>a 1,2-diacyl-sn-glycero-3-phosphate + CTP + H(+) = a CDP-1,2-diacyl-sn-glycerol + diphosphate</text>
        <dbReference type="Rhea" id="RHEA:16229"/>
        <dbReference type="ChEBI" id="CHEBI:15378"/>
        <dbReference type="ChEBI" id="CHEBI:33019"/>
        <dbReference type="ChEBI" id="CHEBI:37563"/>
        <dbReference type="ChEBI" id="CHEBI:58332"/>
        <dbReference type="ChEBI" id="CHEBI:58608"/>
        <dbReference type="EC" id="2.7.7.41"/>
    </reaction>
</comment>
<dbReference type="RefSeq" id="WP_134297689.1">
    <property type="nucleotide sequence ID" value="NZ_CP038013.1"/>
</dbReference>
<feature type="transmembrane region" description="Helical" evidence="20">
    <location>
        <begin position="282"/>
        <end position="307"/>
    </location>
</feature>
<evidence type="ECO:0000256" key="14">
    <source>
        <dbReference type="ARBA" id="ARBA00023098"/>
    </source>
</evidence>
<evidence type="ECO:0000313" key="22">
    <source>
        <dbReference type="Proteomes" id="UP000294309"/>
    </source>
</evidence>
<keyword evidence="13 20" id="KW-1133">Transmembrane helix</keyword>
<gene>
    <name evidence="21" type="primary">cdsA</name>
    <name evidence="21" type="ORF">SGLAD_v1c07110</name>
</gene>
<keyword evidence="17" id="KW-1208">Phospholipid metabolism</keyword>
<comment type="subcellular location">
    <subcellularLocation>
        <location evidence="2">Cell membrane</location>
        <topology evidence="2">Multi-pass membrane protein</topology>
    </subcellularLocation>
</comment>
<dbReference type="GO" id="GO:0004605">
    <property type="term" value="F:phosphatidate cytidylyltransferase activity"/>
    <property type="evidence" value="ECO:0007669"/>
    <property type="project" value="UniProtKB-EC"/>
</dbReference>
<evidence type="ECO:0000256" key="2">
    <source>
        <dbReference type="ARBA" id="ARBA00004651"/>
    </source>
</evidence>
<dbReference type="PANTHER" id="PTHR46382:SF1">
    <property type="entry name" value="PHOSPHATIDATE CYTIDYLYLTRANSFERASE"/>
    <property type="match status" value="1"/>
</dbReference>
<dbReference type="UniPathway" id="UPA00557">
    <property type="reaction ID" value="UER00614"/>
</dbReference>
<comment type="similarity">
    <text evidence="5 18">Belongs to the CDS family.</text>
</comment>
<feature type="transmembrane region" description="Helical" evidence="20">
    <location>
        <begin position="136"/>
        <end position="155"/>
    </location>
</feature>
<dbReference type="OrthoDB" id="9799199at2"/>
<organism evidence="21 22">
    <name type="scientific">Spiroplasma gladiatoris</name>
    <dbReference type="NCBI Taxonomy" id="2143"/>
    <lineage>
        <taxon>Bacteria</taxon>
        <taxon>Bacillati</taxon>
        <taxon>Mycoplasmatota</taxon>
        <taxon>Mollicutes</taxon>
        <taxon>Entomoplasmatales</taxon>
        <taxon>Spiroplasmataceae</taxon>
        <taxon>Spiroplasma</taxon>
    </lineage>
</organism>
<evidence type="ECO:0000256" key="5">
    <source>
        <dbReference type="ARBA" id="ARBA00010185"/>
    </source>
</evidence>
<evidence type="ECO:0000256" key="1">
    <source>
        <dbReference type="ARBA" id="ARBA00001698"/>
    </source>
</evidence>
<evidence type="ECO:0000256" key="19">
    <source>
        <dbReference type="SAM" id="MobiDB-lite"/>
    </source>
</evidence>
<protein>
    <recommendedName>
        <fullName evidence="7 18">Phosphatidate cytidylyltransferase</fullName>
        <ecNumber evidence="6 18">2.7.7.41</ecNumber>
    </recommendedName>
</protein>
<keyword evidence="22" id="KW-1185">Reference proteome</keyword>
<evidence type="ECO:0000256" key="3">
    <source>
        <dbReference type="ARBA" id="ARBA00005119"/>
    </source>
</evidence>
<keyword evidence="10 18" id="KW-0808">Transferase</keyword>
<keyword evidence="15 20" id="KW-0472">Membrane</keyword>
<evidence type="ECO:0000256" key="7">
    <source>
        <dbReference type="ARBA" id="ARBA00019373"/>
    </source>
</evidence>
<comment type="pathway">
    <text evidence="3 18">Phospholipid metabolism; CDP-diacylglycerol biosynthesis; CDP-diacylglycerol from sn-glycerol 3-phosphate: step 3/3.</text>
</comment>
<feature type="transmembrane region" description="Helical" evidence="20">
    <location>
        <begin position="240"/>
        <end position="262"/>
    </location>
</feature>
<dbReference type="PROSITE" id="PS01315">
    <property type="entry name" value="CDS"/>
    <property type="match status" value="1"/>
</dbReference>
<dbReference type="Proteomes" id="UP000294309">
    <property type="component" value="Chromosome"/>
</dbReference>
<evidence type="ECO:0000256" key="16">
    <source>
        <dbReference type="ARBA" id="ARBA00023209"/>
    </source>
</evidence>
<evidence type="ECO:0000256" key="4">
    <source>
        <dbReference type="ARBA" id="ARBA00005189"/>
    </source>
</evidence>
<evidence type="ECO:0000313" key="21">
    <source>
        <dbReference type="EMBL" id="QBQ07910.1"/>
    </source>
</evidence>
<reference evidence="21 22" key="1">
    <citation type="submission" date="2019-03" db="EMBL/GenBank/DDBJ databases">
        <title>Complete genome sequence of Spiroplasma gladiatoris TG-1 (DSM 22552).</title>
        <authorList>
            <person name="Lin Y.-C."/>
            <person name="Chou L."/>
            <person name="Kuo C.-H."/>
        </authorList>
    </citation>
    <scope>NUCLEOTIDE SEQUENCE [LARGE SCALE GENOMIC DNA]</scope>
    <source>
        <strain evidence="21 22">TG-1</strain>
    </source>
</reference>
<accession>A0A4P7AK24</accession>
<evidence type="ECO:0000256" key="10">
    <source>
        <dbReference type="ARBA" id="ARBA00022679"/>
    </source>
</evidence>
<dbReference type="GO" id="GO:0005886">
    <property type="term" value="C:plasma membrane"/>
    <property type="evidence" value="ECO:0007669"/>
    <property type="project" value="UniProtKB-SubCell"/>
</dbReference>